<evidence type="ECO:0000256" key="2">
    <source>
        <dbReference type="ARBA" id="ARBA00023235"/>
    </source>
</evidence>
<proteinExistence type="predicted"/>
<dbReference type="STRING" id="48003.BLA55_01245"/>
<dbReference type="InterPro" id="IPR027304">
    <property type="entry name" value="Trigger_fact/SurA_dom_sf"/>
</dbReference>
<dbReference type="NCBIfam" id="NF045969">
    <property type="entry name" value="trig_like_plasma"/>
    <property type="match status" value="1"/>
</dbReference>
<evidence type="ECO:0000259" key="3">
    <source>
        <dbReference type="Pfam" id="PF05698"/>
    </source>
</evidence>
<evidence type="ECO:0000256" key="1">
    <source>
        <dbReference type="ARBA" id="ARBA00023110"/>
    </source>
</evidence>
<dbReference type="InterPro" id="IPR037041">
    <property type="entry name" value="Trigger_fac_C_sf"/>
</dbReference>
<dbReference type="RefSeq" id="WP_073372304.1">
    <property type="nucleotide sequence ID" value="NZ_CP017813.1"/>
</dbReference>
<dbReference type="EMBL" id="CP017813">
    <property type="protein sequence ID" value="APJ38300.1"/>
    <property type="molecule type" value="Genomic_DNA"/>
</dbReference>
<keyword evidence="5" id="KW-1185">Reference proteome</keyword>
<dbReference type="OrthoDB" id="399798at2"/>
<name>A0A1L4FRR5_9BACT</name>
<accession>A0A1L4FRR5</accession>
<dbReference type="KEGG" id="mpul:BLA55_01245"/>
<keyword evidence="2" id="KW-0413">Isomerase</keyword>
<dbReference type="GO" id="GO:0006457">
    <property type="term" value="P:protein folding"/>
    <property type="evidence" value="ECO:0007669"/>
    <property type="project" value="InterPro"/>
</dbReference>
<dbReference type="Pfam" id="PF05698">
    <property type="entry name" value="Trigger_C"/>
    <property type="match status" value="1"/>
</dbReference>
<evidence type="ECO:0000313" key="5">
    <source>
        <dbReference type="Proteomes" id="UP000184322"/>
    </source>
</evidence>
<feature type="domain" description="Trigger factor C-terminal" evidence="3">
    <location>
        <begin position="226"/>
        <end position="358"/>
    </location>
</feature>
<sequence>MQTTKFIIKEVQADKNQWLEMQKNALDYLQKQNNPKIDQSVIIEFAKRYFLNSEISRIFQEFSSDFSKIYFNPIVSDVKVDMNQAKATFKFYYFDDLNAIDINKKVNVHFRNDLENDPSVKPFIDEYVKSYDFKIPVQRPSQEGDIVTFELQNIENSHSEINTLQIDSTKDQEIAQLLLNKELNKEYSVSFKNKDYILKLIQIKEVKKQPINDKTIHLLGIDEIHTVEEAKNFIMKTVVEQLFYRELAQYKEKVYEELINQIELPEPPAEIVNKELENIAAKIKEQAANDPQFNGNVEEVIKQNQEKFLKYSNHNFKLTFLNSYIPRTLKLDITQKEVDEEYKLIYSMIPVNERQKANISVPNVVQVLLNRKIGLYFLKMNEPEIYEKYSK</sequence>
<dbReference type="SUPFAM" id="SSF109998">
    <property type="entry name" value="Triger factor/SurA peptide-binding domain-like"/>
    <property type="match status" value="1"/>
</dbReference>
<organism evidence="4 5">
    <name type="scientific">Mycoplasmopsis pullorum</name>
    <dbReference type="NCBI Taxonomy" id="48003"/>
    <lineage>
        <taxon>Bacteria</taxon>
        <taxon>Bacillati</taxon>
        <taxon>Mycoplasmatota</taxon>
        <taxon>Mycoplasmoidales</taxon>
        <taxon>Metamycoplasmataceae</taxon>
        <taxon>Mycoplasmopsis</taxon>
    </lineage>
</organism>
<evidence type="ECO:0000313" key="4">
    <source>
        <dbReference type="EMBL" id="APJ38300.1"/>
    </source>
</evidence>
<reference evidence="5" key="1">
    <citation type="submission" date="2016-10" db="EMBL/GenBank/DDBJ databases">
        <authorList>
            <person name="Beylefeld A."/>
            <person name="Abolnik C."/>
        </authorList>
    </citation>
    <scope>NUCLEOTIDE SEQUENCE [LARGE SCALE GENOMIC DNA]</scope>
    <source>
        <strain evidence="5">B359_6</strain>
    </source>
</reference>
<gene>
    <name evidence="4" type="ORF">BLA55_01245</name>
</gene>
<dbReference type="GO" id="GO:0015031">
    <property type="term" value="P:protein transport"/>
    <property type="evidence" value="ECO:0007669"/>
    <property type="project" value="InterPro"/>
</dbReference>
<dbReference type="Proteomes" id="UP000184322">
    <property type="component" value="Chromosome"/>
</dbReference>
<keyword evidence="1" id="KW-0697">Rotamase</keyword>
<dbReference type="Gene3D" id="1.10.3120.10">
    <property type="entry name" value="Trigger factor, C-terminal domain"/>
    <property type="match status" value="1"/>
</dbReference>
<dbReference type="GO" id="GO:0003755">
    <property type="term" value="F:peptidyl-prolyl cis-trans isomerase activity"/>
    <property type="evidence" value="ECO:0007669"/>
    <property type="project" value="UniProtKB-KW"/>
</dbReference>
<dbReference type="AlphaFoldDB" id="A0A1L4FRR5"/>
<protein>
    <recommendedName>
        <fullName evidence="3">Trigger factor C-terminal domain-containing protein</fullName>
    </recommendedName>
</protein>
<dbReference type="InterPro" id="IPR008880">
    <property type="entry name" value="Trigger_fac_C"/>
</dbReference>